<dbReference type="EMBL" id="WQKZ01000004">
    <property type="protein sequence ID" value="MVN78224.1"/>
    <property type="molecule type" value="Genomic_DNA"/>
</dbReference>
<accession>A0A7K1TIJ1</accession>
<name>A0A7K1TIJ1_9BACT</name>
<organism evidence="1 2">
    <name type="scientific">Hymenobacter ginkgonis</name>
    <dbReference type="NCBI Taxonomy" id="2682976"/>
    <lineage>
        <taxon>Bacteria</taxon>
        <taxon>Pseudomonadati</taxon>
        <taxon>Bacteroidota</taxon>
        <taxon>Cytophagia</taxon>
        <taxon>Cytophagales</taxon>
        <taxon>Hymenobacteraceae</taxon>
        <taxon>Hymenobacter</taxon>
    </lineage>
</organism>
<reference evidence="1 2" key="1">
    <citation type="submission" date="2019-12" db="EMBL/GenBank/DDBJ databases">
        <title>Hymenobacter sp. HMF4947 Genome sequencing and assembly.</title>
        <authorList>
            <person name="Kang H."/>
            <person name="Cha I."/>
            <person name="Kim H."/>
            <person name="Joh K."/>
        </authorList>
    </citation>
    <scope>NUCLEOTIDE SEQUENCE [LARGE SCALE GENOMIC DNA]</scope>
    <source>
        <strain evidence="1 2">HMF4947</strain>
    </source>
</reference>
<sequence length="140" mass="15680">MLLPATVPADAFSLEYRPEQHLLIGRWLRPVTLAEAQAIYEALLAAALAHDNCRHWLLDIRRRAVGDAALIHWFGEAFTPRLAAAFASPVYIAYFAMITHDEAAANPSLDDNIQQGTILGTHYHYFNQEGDCLAWLAHQL</sequence>
<evidence type="ECO:0000313" key="2">
    <source>
        <dbReference type="Proteomes" id="UP000441336"/>
    </source>
</evidence>
<comment type="caution">
    <text evidence="1">The sequence shown here is derived from an EMBL/GenBank/DDBJ whole genome shotgun (WGS) entry which is preliminary data.</text>
</comment>
<dbReference type="Proteomes" id="UP000441336">
    <property type="component" value="Unassembled WGS sequence"/>
</dbReference>
<dbReference type="AlphaFoldDB" id="A0A7K1TIJ1"/>
<keyword evidence="2" id="KW-1185">Reference proteome</keyword>
<evidence type="ECO:0008006" key="3">
    <source>
        <dbReference type="Google" id="ProtNLM"/>
    </source>
</evidence>
<protein>
    <recommendedName>
        <fullName evidence="3">STAS/SEC14 domain-containing protein</fullName>
    </recommendedName>
</protein>
<dbReference type="RefSeq" id="WP_157568080.1">
    <property type="nucleotide sequence ID" value="NZ_WQKZ01000004.1"/>
</dbReference>
<proteinExistence type="predicted"/>
<gene>
    <name evidence="1" type="ORF">GO988_17990</name>
</gene>
<evidence type="ECO:0000313" key="1">
    <source>
        <dbReference type="EMBL" id="MVN78224.1"/>
    </source>
</evidence>